<dbReference type="Proteomes" id="UP000189021">
    <property type="component" value="Unassembled WGS sequence"/>
</dbReference>
<dbReference type="EMBL" id="MUEK01000001">
    <property type="protein sequence ID" value="OOE41693.1"/>
    <property type="molecule type" value="Genomic_DNA"/>
</dbReference>
<gene>
    <name evidence="1" type="ORF">BZG00_01615</name>
</gene>
<name>A0AB36K203_9GAMM</name>
<reference evidence="1 2" key="1">
    <citation type="journal article" date="2017" name="Genome Announc.">
        <title>Draft Genome Sequences of Salinivibrio proteolyticus, Salinivibrio sharmensis, Salinivibrio siamensis, Salinivibrio costicola subsp. alcaliphilus, Salinivibrio costicola subsp. vallismortis, and 29 New Isolates Belonging to the Genus Salinivibrio.</title>
        <authorList>
            <person name="Lopez-Hermoso C."/>
            <person name="de la Haba R.R."/>
            <person name="Sanchez-Porro C."/>
            <person name="Bayliss S.C."/>
            <person name="Feil E.J."/>
            <person name="Ventosa A."/>
        </authorList>
    </citation>
    <scope>NUCLEOTIDE SEQUENCE [LARGE SCALE GENOMIC DNA]</scope>
    <source>
        <strain evidence="1 2">AL184</strain>
    </source>
</reference>
<evidence type="ECO:0000313" key="1">
    <source>
        <dbReference type="EMBL" id="OOE41693.1"/>
    </source>
</evidence>
<evidence type="ECO:0008006" key="3">
    <source>
        <dbReference type="Google" id="ProtNLM"/>
    </source>
</evidence>
<sequence>MGYTRDIWNKRIAGRSDLSSQLVHLTRGSESDGKKVGPVDVLVSILKERRIAGSTTDNGFVCGGIPATCFQDVPVYSLSQNIHAEEQYRSAVEGAKVRYHGVGLMFPKPYVYAVGGRPVVYEDTDKAKTILREDEWWRIVRFDLSDDDNFVDWTHEREWRVPGGFEFELEQTTILVPNKYGYDRLLKLCREYEDEDLLGQVRGIVNLGSVFY</sequence>
<dbReference type="RefSeq" id="WP_077658711.1">
    <property type="nucleotide sequence ID" value="NZ_CP040021.1"/>
</dbReference>
<organism evidence="1 2">
    <name type="scientific">Salinivibrio kushneri</name>
    <dbReference type="NCBI Taxonomy" id="1908198"/>
    <lineage>
        <taxon>Bacteria</taxon>
        <taxon>Pseudomonadati</taxon>
        <taxon>Pseudomonadota</taxon>
        <taxon>Gammaproteobacteria</taxon>
        <taxon>Vibrionales</taxon>
        <taxon>Vibrionaceae</taxon>
        <taxon>Salinivibrio</taxon>
    </lineage>
</organism>
<comment type="caution">
    <text evidence="1">The sequence shown here is derived from an EMBL/GenBank/DDBJ whole genome shotgun (WGS) entry which is preliminary data.</text>
</comment>
<dbReference type="AlphaFoldDB" id="A0AB36K203"/>
<proteinExistence type="predicted"/>
<accession>A0AB36K203</accession>
<evidence type="ECO:0000313" key="2">
    <source>
        <dbReference type="Proteomes" id="UP000189021"/>
    </source>
</evidence>
<keyword evidence="2" id="KW-1185">Reference proteome</keyword>
<protein>
    <recommendedName>
        <fullName evidence="3">DUF2971 domain-containing protein</fullName>
    </recommendedName>
</protein>